<feature type="chain" id="PRO_5047272384" evidence="1">
    <location>
        <begin position="32"/>
        <end position="243"/>
    </location>
</feature>
<dbReference type="SUPFAM" id="SSF47240">
    <property type="entry name" value="Ferritin-like"/>
    <property type="match status" value="1"/>
</dbReference>
<feature type="signal peptide" evidence="1">
    <location>
        <begin position="1"/>
        <end position="31"/>
    </location>
</feature>
<accession>A0ABY4G3R9</accession>
<dbReference type="InterPro" id="IPR009078">
    <property type="entry name" value="Ferritin-like_SF"/>
</dbReference>
<proteinExistence type="predicted"/>
<dbReference type="RefSeq" id="WP_245119536.1">
    <property type="nucleotide sequence ID" value="NZ_CP095061.1"/>
</dbReference>
<evidence type="ECO:0000313" key="2">
    <source>
        <dbReference type="EMBL" id="UOQ65530.1"/>
    </source>
</evidence>
<reference evidence="2" key="1">
    <citation type="submission" date="2022-04" db="EMBL/GenBank/DDBJ databases">
        <title>Hymenobacter sp. isolated from the air.</title>
        <authorList>
            <person name="Won M."/>
            <person name="Lee C.-M."/>
            <person name="Woen H.-Y."/>
            <person name="Kwon S.-W."/>
        </authorList>
    </citation>
    <scope>NUCLEOTIDE SEQUENCE</scope>
    <source>
        <strain evidence="2">5420S-77</strain>
    </source>
</reference>
<dbReference type="Proteomes" id="UP000830401">
    <property type="component" value="Chromosome"/>
</dbReference>
<gene>
    <name evidence="2" type="ORF">MUN86_18600</name>
</gene>
<name>A0ABY4G3R9_9BACT</name>
<organism evidence="2 3">
    <name type="scientific">Hymenobacter volaticus</name>
    <dbReference type="NCBI Taxonomy" id="2932254"/>
    <lineage>
        <taxon>Bacteria</taxon>
        <taxon>Pseudomonadati</taxon>
        <taxon>Bacteroidota</taxon>
        <taxon>Cytophagia</taxon>
        <taxon>Cytophagales</taxon>
        <taxon>Hymenobacteraceae</taxon>
        <taxon>Hymenobacter</taxon>
    </lineage>
</organism>
<evidence type="ECO:0000313" key="3">
    <source>
        <dbReference type="Proteomes" id="UP000830401"/>
    </source>
</evidence>
<keyword evidence="1" id="KW-0732">Signal</keyword>
<keyword evidence="3" id="KW-1185">Reference proteome</keyword>
<sequence>MSTFLSARAMQRRSFFRVAGATLATSTLVLAGCKDDEEPVTPVASNVLRLGVVTSASGAETVTQESQENGVLNYAYLLEQLEAAFYTQVVAAPPADLLSDELAYLTDLRDHELIHREYLKAALGASVYDASLSTPLKFNFSSFTLTTRVGVWTAAQQLEDIGVAAYNGAGKLLTVTTNLLALGKIASVEARHAALVHEVLQSDSFASTIGADGLDDAKTPTEVIELIKTLLPIEVSVAALPTA</sequence>
<evidence type="ECO:0000256" key="1">
    <source>
        <dbReference type="SAM" id="SignalP"/>
    </source>
</evidence>
<dbReference type="Pfam" id="PF13668">
    <property type="entry name" value="Ferritin_2"/>
    <property type="match status" value="1"/>
</dbReference>
<dbReference type="EMBL" id="CP095061">
    <property type="protein sequence ID" value="UOQ65530.1"/>
    <property type="molecule type" value="Genomic_DNA"/>
</dbReference>
<protein>
    <submittedName>
        <fullName evidence="2">Ferritin-like domain-containing protein</fullName>
    </submittedName>
</protein>